<organism evidence="1 2">
    <name type="scientific">Trifolium medium</name>
    <dbReference type="NCBI Taxonomy" id="97028"/>
    <lineage>
        <taxon>Eukaryota</taxon>
        <taxon>Viridiplantae</taxon>
        <taxon>Streptophyta</taxon>
        <taxon>Embryophyta</taxon>
        <taxon>Tracheophyta</taxon>
        <taxon>Spermatophyta</taxon>
        <taxon>Magnoliopsida</taxon>
        <taxon>eudicotyledons</taxon>
        <taxon>Gunneridae</taxon>
        <taxon>Pentapetalae</taxon>
        <taxon>rosids</taxon>
        <taxon>fabids</taxon>
        <taxon>Fabales</taxon>
        <taxon>Fabaceae</taxon>
        <taxon>Papilionoideae</taxon>
        <taxon>50 kb inversion clade</taxon>
        <taxon>NPAAA clade</taxon>
        <taxon>Hologalegina</taxon>
        <taxon>IRL clade</taxon>
        <taxon>Trifolieae</taxon>
        <taxon>Trifolium</taxon>
    </lineage>
</organism>
<dbReference type="Proteomes" id="UP000265520">
    <property type="component" value="Unassembled WGS sequence"/>
</dbReference>
<keyword evidence="2" id="KW-1185">Reference proteome</keyword>
<evidence type="ECO:0000313" key="1">
    <source>
        <dbReference type="EMBL" id="MCH90061.1"/>
    </source>
</evidence>
<feature type="non-terminal residue" evidence="1">
    <location>
        <position position="1"/>
    </location>
</feature>
<gene>
    <name evidence="1" type="ORF">A2U01_0010968</name>
</gene>
<reference evidence="1 2" key="1">
    <citation type="journal article" date="2018" name="Front. Plant Sci.">
        <title>Red Clover (Trifolium pratense) and Zigzag Clover (T. medium) - A Picture of Genomic Similarities and Differences.</title>
        <authorList>
            <person name="Dluhosova J."/>
            <person name="Istvanek J."/>
            <person name="Nedelnik J."/>
            <person name="Repkova J."/>
        </authorList>
    </citation>
    <scope>NUCLEOTIDE SEQUENCE [LARGE SCALE GENOMIC DNA]</scope>
    <source>
        <strain evidence="2">cv. 10/8</strain>
        <tissue evidence="1">Leaf</tissue>
    </source>
</reference>
<sequence>RKRKQDTDNDDSCESMRHTLALSFKMKIEDHREVFKQLNFVRYGETPFDKFGDWKDQNLWVKLFEVLKEQLSFEYDQNIVISLIVDFAKKYVDDPKMNWIKDRSLRNHVRAVFSSEPLKDSKEG</sequence>
<dbReference type="EMBL" id="LXQA010017511">
    <property type="protein sequence ID" value="MCH90061.1"/>
    <property type="molecule type" value="Genomic_DNA"/>
</dbReference>
<dbReference type="AlphaFoldDB" id="A0A392MRJ2"/>
<comment type="caution">
    <text evidence="1">The sequence shown here is derived from an EMBL/GenBank/DDBJ whole genome shotgun (WGS) entry which is preliminary data.</text>
</comment>
<name>A0A392MRJ2_9FABA</name>
<accession>A0A392MRJ2</accession>
<evidence type="ECO:0000313" key="2">
    <source>
        <dbReference type="Proteomes" id="UP000265520"/>
    </source>
</evidence>
<proteinExistence type="predicted"/>
<protein>
    <submittedName>
        <fullName evidence="1">Uncharacterized protein</fullName>
    </submittedName>
</protein>